<comment type="caution">
    <text evidence="2">The sequence shown here is derived from an EMBL/GenBank/DDBJ whole genome shotgun (WGS) entry which is preliminary data.</text>
</comment>
<feature type="compositionally biased region" description="Low complexity" evidence="1">
    <location>
        <begin position="64"/>
        <end position="78"/>
    </location>
</feature>
<feature type="compositionally biased region" description="Low complexity" evidence="1">
    <location>
        <begin position="44"/>
        <end position="54"/>
    </location>
</feature>
<feature type="compositionally biased region" description="Polar residues" evidence="1">
    <location>
        <begin position="263"/>
        <end position="272"/>
    </location>
</feature>
<feature type="region of interest" description="Disordered" evidence="1">
    <location>
        <begin position="152"/>
        <end position="199"/>
    </location>
</feature>
<feature type="compositionally biased region" description="Low complexity" evidence="1">
    <location>
        <begin position="1"/>
        <end position="21"/>
    </location>
</feature>
<feature type="compositionally biased region" description="Low complexity" evidence="1">
    <location>
        <begin position="152"/>
        <end position="183"/>
    </location>
</feature>
<reference evidence="2 3" key="1">
    <citation type="submission" date="2024-08" db="EMBL/GenBank/DDBJ databases">
        <authorList>
            <person name="Cucini C."/>
            <person name="Frati F."/>
        </authorList>
    </citation>
    <scope>NUCLEOTIDE SEQUENCE [LARGE SCALE GENOMIC DNA]</scope>
</reference>
<accession>A0ABP1PKS4</accession>
<evidence type="ECO:0008006" key="4">
    <source>
        <dbReference type="Google" id="ProtNLM"/>
    </source>
</evidence>
<feature type="region of interest" description="Disordered" evidence="1">
    <location>
        <begin position="1"/>
        <end position="138"/>
    </location>
</feature>
<evidence type="ECO:0000313" key="2">
    <source>
        <dbReference type="EMBL" id="CAL8070173.1"/>
    </source>
</evidence>
<feature type="region of interest" description="Disordered" evidence="1">
    <location>
        <begin position="241"/>
        <end position="272"/>
    </location>
</feature>
<gene>
    <name evidence="2" type="ORF">ODALV1_LOCUS1112</name>
</gene>
<proteinExistence type="predicted"/>
<protein>
    <recommendedName>
        <fullName evidence="4">Glutathione gamma-glutamylcysteinyltransferase</fullName>
    </recommendedName>
</protein>
<dbReference type="EMBL" id="CAXLJM020000004">
    <property type="protein sequence ID" value="CAL8070173.1"/>
    <property type="molecule type" value="Genomic_DNA"/>
</dbReference>
<keyword evidence="3" id="KW-1185">Reference proteome</keyword>
<name>A0ABP1PKS4_9HEXA</name>
<sequence>MNNNTPPINSSSSSGATGGISKNIQRTNGTDSGFYTGDGAINNARPAASSSRSSELACNTCLRSSSGNSTSSAAGAESIVVRSQPSSDTHQAVTSTSSAYIQPNFPTTDDDEEDGVDSDDQYVYTYKGDGSSQHPSRLAADLPSSFFKLHPSDSSFPPSSSSREIPSLETSSSSRCCATSSSRVQNGTTHPVNVNQNNNAMYSPDMDFLEMDFDPGGSGDGCCDGDDEDEDEDIVRDHLHTASSSSSQVPYRADHISDPVPGTSRSARNNNNVLKDDHSTAAVVLSKLVVTRSNGGGCISSNSMLNDRRNEPVAHCSKQCNTNYIDCGETSASAITVNSNRNNPRNNSTYAANASRSEEIKLRLVKSVTLPEMGTPTCRSSGDSQSGVSYNSNPSNRAMAMSISAPVFSDKAEGPYPTVIPARKSSEDSMELEVEGAMIWHLHEAREISINQIGKSACGATACLNVLKALGCIMTTLSPEFVSNCVGTRLRAEDAELPEYLLSRSNAGTTHEDLIAGIHRASNGLIYGRFFQINPTVGPSQFNKWLLYWICKGAVPIATLNLQIKRYPEIVGGEIPDAWHHQMVFGMSKHGIFLTNPLECVPTVNLLRHLSSQSVLLVRREDVTRRNGPRTDLRKLARFADPRWNEMNVLGQVSNMLLEEMPVLNGSAGLARRIRTTHITIPADYKSGITLFIRESNTTSCALLKAAPEF</sequence>
<feature type="compositionally biased region" description="Polar residues" evidence="1">
    <location>
        <begin position="184"/>
        <end position="199"/>
    </location>
</feature>
<organism evidence="2 3">
    <name type="scientific">Orchesella dallaii</name>
    <dbReference type="NCBI Taxonomy" id="48710"/>
    <lineage>
        <taxon>Eukaryota</taxon>
        <taxon>Metazoa</taxon>
        <taxon>Ecdysozoa</taxon>
        <taxon>Arthropoda</taxon>
        <taxon>Hexapoda</taxon>
        <taxon>Collembola</taxon>
        <taxon>Entomobryomorpha</taxon>
        <taxon>Entomobryoidea</taxon>
        <taxon>Orchesellidae</taxon>
        <taxon>Orchesellinae</taxon>
        <taxon>Orchesella</taxon>
    </lineage>
</organism>
<feature type="compositionally biased region" description="Polar residues" evidence="1">
    <location>
        <begin position="22"/>
        <end position="33"/>
    </location>
</feature>
<dbReference type="Proteomes" id="UP001642540">
    <property type="component" value="Unassembled WGS sequence"/>
</dbReference>
<evidence type="ECO:0000256" key="1">
    <source>
        <dbReference type="SAM" id="MobiDB-lite"/>
    </source>
</evidence>
<feature type="compositionally biased region" description="Polar residues" evidence="1">
    <location>
        <begin position="81"/>
        <end position="107"/>
    </location>
</feature>
<feature type="compositionally biased region" description="Acidic residues" evidence="1">
    <location>
        <begin position="108"/>
        <end position="120"/>
    </location>
</feature>
<evidence type="ECO:0000313" key="3">
    <source>
        <dbReference type="Proteomes" id="UP001642540"/>
    </source>
</evidence>